<evidence type="ECO:0000313" key="3">
    <source>
        <dbReference type="Proteomes" id="UP001187682"/>
    </source>
</evidence>
<feature type="domain" description="Tyrosine specific protein phosphatases" evidence="1">
    <location>
        <begin position="135"/>
        <end position="183"/>
    </location>
</feature>
<dbReference type="InterPro" id="IPR016130">
    <property type="entry name" value="Tyr_Pase_AS"/>
</dbReference>
<dbReference type="Pfam" id="PF13350">
    <property type="entry name" value="Y_phosphatase3"/>
    <property type="match status" value="1"/>
</dbReference>
<keyword evidence="3" id="KW-1185">Reference proteome</keyword>
<accession>A0AAE8MX58</accession>
<dbReference type="PROSITE" id="PS00383">
    <property type="entry name" value="TYR_PHOSPHATASE_1"/>
    <property type="match status" value="1"/>
</dbReference>
<proteinExistence type="predicted"/>
<dbReference type="PROSITE" id="PS50056">
    <property type="entry name" value="TYR_PHOSPHATASE_2"/>
    <property type="match status" value="1"/>
</dbReference>
<dbReference type="InterPro" id="IPR000387">
    <property type="entry name" value="Tyr_Pase_dom"/>
</dbReference>
<evidence type="ECO:0000313" key="2">
    <source>
        <dbReference type="EMBL" id="SPO02030.1"/>
    </source>
</evidence>
<dbReference type="InterPro" id="IPR029021">
    <property type="entry name" value="Prot-tyrosine_phosphatase-like"/>
</dbReference>
<evidence type="ECO:0000259" key="1">
    <source>
        <dbReference type="PROSITE" id="PS50056"/>
    </source>
</evidence>
<dbReference type="GO" id="GO:0004721">
    <property type="term" value="F:phosphoprotein phosphatase activity"/>
    <property type="evidence" value="ECO:0007669"/>
    <property type="project" value="InterPro"/>
</dbReference>
<comment type="caution">
    <text evidence="2">The sequence shown here is derived from an EMBL/GenBank/DDBJ whole genome shotgun (WGS) entry which is preliminary data.</text>
</comment>
<dbReference type="PANTHER" id="PTHR31126:SF73">
    <property type="entry name" value="TYROSINE SPECIFIC PROTEIN PHOSPHATASES DOMAIN-CONTAINING PROTEIN"/>
    <property type="match status" value="1"/>
</dbReference>
<dbReference type="PANTHER" id="PTHR31126">
    <property type="entry name" value="TYROSINE-PROTEIN PHOSPHATASE"/>
    <property type="match status" value="1"/>
</dbReference>
<reference evidence="2" key="1">
    <citation type="submission" date="2018-03" db="EMBL/GenBank/DDBJ databases">
        <authorList>
            <person name="Guldener U."/>
        </authorList>
    </citation>
    <scope>NUCLEOTIDE SEQUENCE</scope>
</reference>
<dbReference type="EMBL" id="ONZQ02000005">
    <property type="protein sequence ID" value="SPO02030.1"/>
    <property type="molecule type" value="Genomic_DNA"/>
</dbReference>
<gene>
    <name evidence="2" type="ORF">DNG_04703</name>
</gene>
<dbReference type="SUPFAM" id="SSF52799">
    <property type="entry name" value="(Phosphotyrosine protein) phosphatases II"/>
    <property type="match status" value="1"/>
</dbReference>
<dbReference type="AlphaFoldDB" id="A0AAE8MX58"/>
<organism evidence="2 3">
    <name type="scientific">Cephalotrichum gorgonifer</name>
    <dbReference type="NCBI Taxonomy" id="2041049"/>
    <lineage>
        <taxon>Eukaryota</taxon>
        <taxon>Fungi</taxon>
        <taxon>Dikarya</taxon>
        <taxon>Ascomycota</taxon>
        <taxon>Pezizomycotina</taxon>
        <taxon>Sordariomycetes</taxon>
        <taxon>Hypocreomycetidae</taxon>
        <taxon>Microascales</taxon>
        <taxon>Microascaceae</taxon>
        <taxon>Cephalotrichum</taxon>
    </lineage>
</organism>
<name>A0AAE8MX58_9PEZI</name>
<dbReference type="Proteomes" id="UP001187682">
    <property type="component" value="Unassembled WGS sequence"/>
</dbReference>
<protein>
    <submittedName>
        <fullName evidence="2">Related to protein-tyrosine phosphatase</fullName>
    </submittedName>
</protein>
<dbReference type="InterPro" id="IPR026893">
    <property type="entry name" value="Tyr/Ser_Pase_IphP-type"/>
</dbReference>
<dbReference type="Gene3D" id="3.90.190.10">
    <property type="entry name" value="Protein tyrosine phosphatase superfamily"/>
    <property type="match status" value="1"/>
</dbReference>
<sequence>MADTAYNLADLLTADVRNELPSHAVNSILSQPPFATVPGVPNIRDLGRAPVRAGFPYRAGVLTGISEEGKAALRTRGVTAIFDLRNPGERAKQPSPEIEGIKTVWEPYTRDPTPPNPADFATEDGSVLAYVEMYSHILELLTPIFKKVFEHIKLRPQESFLFHCNAGKDRTGVLAALILLLAEAPSEAIVHDYILSRVGTEPMREMIMKSGIVDLSIPAMRNLSGVRAETMTAFLEALEQRFGGVRGYLAKDLGFTEEDVATIAANLKAEV</sequence>